<dbReference type="AlphaFoldDB" id="A0A3N7FI51"/>
<organism evidence="1 2">
    <name type="scientific">Populus trichocarpa</name>
    <name type="common">Western balsam poplar</name>
    <name type="synonym">Populus balsamifera subsp. trichocarpa</name>
    <dbReference type="NCBI Taxonomy" id="3694"/>
    <lineage>
        <taxon>Eukaryota</taxon>
        <taxon>Viridiplantae</taxon>
        <taxon>Streptophyta</taxon>
        <taxon>Embryophyta</taxon>
        <taxon>Tracheophyta</taxon>
        <taxon>Spermatophyta</taxon>
        <taxon>Magnoliopsida</taxon>
        <taxon>eudicotyledons</taxon>
        <taxon>Gunneridae</taxon>
        <taxon>Pentapetalae</taxon>
        <taxon>rosids</taxon>
        <taxon>fabids</taxon>
        <taxon>Malpighiales</taxon>
        <taxon>Salicaceae</taxon>
        <taxon>Saliceae</taxon>
        <taxon>Populus</taxon>
    </lineage>
</organism>
<dbReference type="InParanoid" id="A0A3N7FI51"/>
<evidence type="ECO:0000313" key="2">
    <source>
        <dbReference type="Proteomes" id="UP000006729"/>
    </source>
</evidence>
<proteinExistence type="predicted"/>
<dbReference type="Proteomes" id="UP000006729">
    <property type="component" value="Chromosome 9"/>
</dbReference>
<reference evidence="1 2" key="1">
    <citation type="journal article" date="2006" name="Science">
        <title>The genome of black cottonwood, Populus trichocarpa (Torr. &amp; Gray).</title>
        <authorList>
            <person name="Tuskan G.A."/>
            <person name="Difazio S."/>
            <person name="Jansson S."/>
            <person name="Bohlmann J."/>
            <person name="Grigoriev I."/>
            <person name="Hellsten U."/>
            <person name="Putnam N."/>
            <person name="Ralph S."/>
            <person name="Rombauts S."/>
            <person name="Salamov A."/>
            <person name="Schein J."/>
            <person name="Sterck L."/>
            <person name="Aerts A."/>
            <person name="Bhalerao R.R."/>
            <person name="Bhalerao R.P."/>
            <person name="Blaudez D."/>
            <person name="Boerjan W."/>
            <person name="Brun A."/>
            <person name="Brunner A."/>
            <person name="Busov V."/>
            <person name="Campbell M."/>
            <person name="Carlson J."/>
            <person name="Chalot M."/>
            <person name="Chapman J."/>
            <person name="Chen G.L."/>
            <person name="Cooper D."/>
            <person name="Coutinho P.M."/>
            <person name="Couturier J."/>
            <person name="Covert S."/>
            <person name="Cronk Q."/>
            <person name="Cunningham R."/>
            <person name="Davis J."/>
            <person name="Degroeve S."/>
            <person name="Dejardin A."/>
            <person name="Depamphilis C."/>
            <person name="Detter J."/>
            <person name="Dirks B."/>
            <person name="Dubchak I."/>
            <person name="Duplessis S."/>
            <person name="Ehlting J."/>
            <person name="Ellis B."/>
            <person name="Gendler K."/>
            <person name="Goodstein D."/>
            <person name="Gribskov M."/>
            <person name="Grimwood J."/>
            <person name="Groover A."/>
            <person name="Gunter L."/>
            <person name="Hamberger B."/>
            <person name="Heinze B."/>
            <person name="Helariutta Y."/>
            <person name="Henrissat B."/>
            <person name="Holligan D."/>
            <person name="Holt R."/>
            <person name="Huang W."/>
            <person name="Islam-Faridi N."/>
            <person name="Jones S."/>
            <person name="Jones-Rhoades M."/>
            <person name="Jorgensen R."/>
            <person name="Joshi C."/>
            <person name="Kangasjarvi J."/>
            <person name="Karlsson J."/>
            <person name="Kelleher C."/>
            <person name="Kirkpatrick R."/>
            <person name="Kirst M."/>
            <person name="Kohler A."/>
            <person name="Kalluri U."/>
            <person name="Larimer F."/>
            <person name="Leebens-Mack J."/>
            <person name="Leple J.C."/>
            <person name="Locascio P."/>
            <person name="Lou Y."/>
            <person name="Lucas S."/>
            <person name="Martin F."/>
            <person name="Montanini B."/>
            <person name="Napoli C."/>
            <person name="Nelson D.R."/>
            <person name="Nelson C."/>
            <person name="Nieminen K."/>
            <person name="Nilsson O."/>
            <person name="Pereda V."/>
            <person name="Peter G."/>
            <person name="Philippe R."/>
            <person name="Pilate G."/>
            <person name="Poliakov A."/>
            <person name="Razumovskaya J."/>
            <person name="Richardson P."/>
            <person name="Rinaldi C."/>
            <person name="Ritland K."/>
            <person name="Rouze P."/>
            <person name="Ryaboy D."/>
            <person name="Schmutz J."/>
            <person name="Schrader J."/>
            <person name="Segerman B."/>
            <person name="Shin H."/>
            <person name="Siddiqui A."/>
            <person name="Sterky F."/>
            <person name="Terry A."/>
            <person name="Tsai C.J."/>
            <person name="Uberbacher E."/>
            <person name="Unneberg P."/>
            <person name="Vahala J."/>
            <person name="Wall K."/>
            <person name="Wessler S."/>
            <person name="Yang G."/>
            <person name="Yin T."/>
            <person name="Douglas C."/>
            <person name="Marra M."/>
            <person name="Sandberg G."/>
            <person name="Van de Peer Y."/>
            <person name="Rokhsar D."/>
        </authorList>
    </citation>
    <scope>NUCLEOTIDE SEQUENCE [LARGE SCALE GENOMIC DNA]</scope>
    <source>
        <strain evidence="2">cv. Nisqually</strain>
    </source>
</reference>
<evidence type="ECO:0000313" key="1">
    <source>
        <dbReference type="EMBL" id="RQO95523.1"/>
    </source>
</evidence>
<accession>A0A3N7FI51</accession>
<dbReference type="EMBL" id="CM009298">
    <property type="protein sequence ID" value="RQO95523.1"/>
    <property type="molecule type" value="Genomic_DNA"/>
</dbReference>
<sequence>MPFLLNSGPAGWSFTSKIWKGLESFSVSPYKEILNQFPIKF</sequence>
<name>A0A3N7FI51_POPTR</name>
<gene>
    <name evidence="1" type="ORF">POPTR_009G037750</name>
</gene>
<protein>
    <submittedName>
        <fullName evidence="1">Uncharacterized protein</fullName>
    </submittedName>
</protein>
<keyword evidence="2" id="KW-1185">Reference proteome</keyword>